<dbReference type="AlphaFoldDB" id="A0A0F8Z4J2"/>
<feature type="non-terminal residue" evidence="1">
    <location>
        <position position="53"/>
    </location>
</feature>
<name>A0A0F8Z4J2_9ZZZZ</name>
<gene>
    <name evidence="1" type="ORF">LCGC14_2818840</name>
</gene>
<proteinExistence type="predicted"/>
<protein>
    <submittedName>
        <fullName evidence="1">Uncharacterized protein</fullName>
    </submittedName>
</protein>
<organism evidence="1">
    <name type="scientific">marine sediment metagenome</name>
    <dbReference type="NCBI Taxonomy" id="412755"/>
    <lineage>
        <taxon>unclassified sequences</taxon>
        <taxon>metagenomes</taxon>
        <taxon>ecological metagenomes</taxon>
    </lineage>
</organism>
<sequence>MAEWYRLYPEAQDHWARQWKAKIAPIIERLDGLVTLSDVEEAVQSGKLEVHAT</sequence>
<comment type="caution">
    <text evidence="1">The sequence shown here is derived from an EMBL/GenBank/DDBJ whole genome shotgun (WGS) entry which is preliminary data.</text>
</comment>
<dbReference type="EMBL" id="LAZR01053365">
    <property type="protein sequence ID" value="KKK80905.1"/>
    <property type="molecule type" value="Genomic_DNA"/>
</dbReference>
<reference evidence="1" key="1">
    <citation type="journal article" date="2015" name="Nature">
        <title>Complex archaea that bridge the gap between prokaryotes and eukaryotes.</title>
        <authorList>
            <person name="Spang A."/>
            <person name="Saw J.H."/>
            <person name="Jorgensen S.L."/>
            <person name="Zaremba-Niedzwiedzka K."/>
            <person name="Martijn J."/>
            <person name="Lind A.E."/>
            <person name="van Eijk R."/>
            <person name="Schleper C."/>
            <person name="Guy L."/>
            <person name="Ettema T.J."/>
        </authorList>
    </citation>
    <scope>NUCLEOTIDE SEQUENCE</scope>
</reference>
<accession>A0A0F8Z4J2</accession>
<evidence type="ECO:0000313" key="1">
    <source>
        <dbReference type="EMBL" id="KKK80905.1"/>
    </source>
</evidence>